<feature type="domain" description="AB hydrolase-1" evidence="1">
    <location>
        <begin position="9"/>
        <end position="213"/>
    </location>
</feature>
<dbReference type="Gene3D" id="3.40.50.1820">
    <property type="entry name" value="alpha/beta hydrolase"/>
    <property type="match status" value="1"/>
</dbReference>
<dbReference type="RefSeq" id="WP_143489098.1">
    <property type="nucleotide sequence ID" value="NZ_VJOY01000010.1"/>
</dbReference>
<protein>
    <submittedName>
        <fullName evidence="2">Triacylglycerol lipase</fullName>
    </submittedName>
</protein>
<dbReference type="EMBL" id="VJOY01000010">
    <property type="protein sequence ID" value="TRX73971.1"/>
    <property type="molecule type" value="Genomic_DNA"/>
</dbReference>
<keyword evidence="3" id="KW-1185">Reference proteome</keyword>
<reference evidence="2 3" key="1">
    <citation type="submission" date="2019-07" db="EMBL/GenBank/DDBJ databases">
        <title>Pseudomonas mangiferae sp. nov., isolated from bark of mango tree in Thailand.</title>
        <authorList>
            <person name="Srisuk N."/>
            <person name="Anurat P."/>
        </authorList>
    </citation>
    <scope>NUCLEOTIDE SEQUENCE [LARGE SCALE GENOMIC DNA]</scope>
    <source>
        <strain evidence="2 3">DMKU_BBB3-04</strain>
    </source>
</reference>
<dbReference type="InterPro" id="IPR029058">
    <property type="entry name" value="AB_hydrolase_fold"/>
</dbReference>
<proteinExistence type="predicted"/>
<evidence type="ECO:0000259" key="1">
    <source>
        <dbReference type="Pfam" id="PF00561"/>
    </source>
</evidence>
<accession>A0A553GWW3</accession>
<comment type="caution">
    <text evidence="2">The sequence shown here is derived from an EMBL/GenBank/DDBJ whole genome shotgun (WGS) entry which is preliminary data.</text>
</comment>
<dbReference type="AlphaFoldDB" id="A0A553GWW3"/>
<dbReference type="InterPro" id="IPR000073">
    <property type="entry name" value="AB_hydrolase_1"/>
</dbReference>
<gene>
    <name evidence="2" type="ORF">FM069_14590</name>
</gene>
<dbReference type="Proteomes" id="UP000315235">
    <property type="component" value="Unassembled WGS sequence"/>
</dbReference>
<evidence type="ECO:0000313" key="2">
    <source>
        <dbReference type="EMBL" id="TRX73971.1"/>
    </source>
</evidence>
<organism evidence="2 3">
    <name type="scientific">Pseudomonas mangiferae</name>
    <dbReference type="NCBI Taxonomy" id="2593654"/>
    <lineage>
        <taxon>Bacteria</taxon>
        <taxon>Pseudomonadati</taxon>
        <taxon>Pseudomonadota</taxon>
        <taxon>Gammaproteobacteria</taxon>
        <taxon>Pseudomonadales</taxon>
        <taxon>Pseudomonadaceae</taxon>
        <taxon>Pseudomonas</taxon>
    </lineage>
</organism>
<dbReference type="SUPFAM" id="SSF53474">
    <property type="entry name" value="alpha/beta-Hydrolases"/>
    <property type="match status" value="1"/>
</dbReference>
<evidence type="ECO:0000313" key="3">
    <source>
        <dbReference type="Proteomes" id="UP000315235"/>
    </source>
</evidence>
<name>A0A553GWW3_9PSED</name>
<dbReference type="OrthoDB" id="2004167at2"/>
<dbReference type="Pfam" id="PF00561">
    <property type="entry name" value="Abhydrolase_1"/>
    <property type="match status" value="1"/>
</dbReference>
<sequence length="296" mass="31813">MPHAARTRYPLVLVPGLLGFVRLPGYPYWYGIEAALREAGAEVYPVRVSGLNTSDVRGEQLLTRIEAIRRHSGAERVNLIGHSQGALTARYAAAQRPEWVASVTSVAGPNRGSELADYLQRKAPEGSARERLLNAAALGVAHALAALDQGDPGPRLPQDARAARRCLTRDGVAAFNARFPQGLQEPPDALGDVEVAGVRYYSWTGILQPGRSDRGRNRLDPTQLACRLLARTFRDDAGQNDGFVGRSSARLGRVIGDDYALDHLDIVNQGFGAVGLGVDPVALFVAHAARLRDAGL</sequence>